<comment type="caution">
    <text evidence="3">The sequence shown here is derived from an EMBL/GenBank/DDBJ whole genome shotgun (WGS) entry which is preliminary data.</text>
</comment>
<dbReference type="InterPro" id="IPR051626">
    <property type="entry name" value="Oxidoreductase_gamma_subunit"/>
</dbReference>
<evidence type="ECO:0000313" key="3">
    <source>
        <dbReference type="EMBL" id="GAI87308.1"/>
    </source>
</evidence>
<proteinExistence type="predicted"/>
<dbReference type="EMBL" id="BARW01008787">
    <property type="protein sequence ID" value="GAI87308.1"/>
    <property type="molecule type" value="Genomic_DNA"/>
</dbReference>
<name>X1S341_9ZZZZ</name>
<dbReference type="NCBIfam" id="TIGR02175">
    <property type="entry name" value="PorC_KorC"/>
    <property type="match status" value="1"/>
</dbReference>
<gene>
    <name evidence="3" type="ORF">S12H4_17885</name>
</gene>
<dbReference type="SUPFAM" id="SSF53323">
    <property type="entry name" value="Pyruvate-ferredoxin oxidoreductase, PFOR, domain III"/>
    <property type="match status" value="1"/>
</dbReference>
<evidence type="ECO:0000256" key="1">
    <source>
        <dbReference type="ARBA" id="ARBA00023002"/>
    </source>
</evidence>
<sequence>MITRLYEIRWHGRGGQGAITAAKIVAEAAYLEGCRGVTAAPSFGAERRGIPVSASTRISPEPVMVISQVENPDVVVVLDDTLLKRQEVTGGLVRHGWLVVNSRQHPKELKIAGDFNIATADATGVCRELGLIVAGLTLVNTAILGAFVYATQILDIATIERVIRSRFSDSATDINVAAIMETYKITELERIGL</sequence>
<protein>
    <recommendedName>
        <fullName evidence="2">Pyruvate/ketoisovalerate oxidoreductase catalytic domain-containing protein</fullName>
    </recommendedName>
</protein>
<feature type="domain" description="Pyruvate/ketoisovalerate oxidoreductase catalytic" evidence="2">
    <location>
        <begin position="14"/>
        <end position="183"/>
    </location>
</feature>
<evidence type="ECO:0000259" key="2">
    <source>
        <dbReference type="Pfam" id="PF01558"/>
    </source>
</evidence>
<dbReference type="InterPro" id="IPR002869">
    <property type="entry name" value="Pyrv_flavodox_OxRed_cen"/>
</dbReference>
<dbReference type="Gene3D" id="3.40.920.10">
    <property type="entry name" value="Pyruvate-ferredoxin oxidoreductase, PFOR, domain III"/>
    <property type="match status" value="1"/>
</dbReference>
<dbReference type="PANTHER" id="PTHR43366:SF1">
    <property type="entry name" value="PYRUVATE SYNTHASE SUBUNIT PORC"/>
    <property type="match status" value="1"/>
</dbReference>
<dbReference type="Pfam" id="PF01558">
    <property type="entry name" value="POR"/>
    <property type="match status" value="1"/>
</dbReference>
<dbReference type="GO" id="GO:0016625">
    <property type="term" value="F:oxidoreductase activity, acting on the aldehyde or oxo group of donors, iron-sulfur protein as acceptor"/>
    <property type="evidence" value="ECO:0007669"/>
    <property type="project" value="InterPro"/>
</dbReference>
<dbReference type="InterPro" id="IPR011894">
    <property type="entry name" value="PorC_KorC"/>
</dbReference>
<accession>X1S341</accession>
<reference evidence="3" key="1">
    <citation type="journal article" date="2014" name="Front. Microbiol.">
        <title>High frequency of phylogenetically diverse reductive dehalogenase-homologous genes in deep subseafloor sedimentary metagenomes.</title>
        <authorList>
            <person name="Kawai M."/>
            <person name="Futagami T."/>
            <person name="Toyoda A."/>
            <person name="Takaki Y."/>
            <person name="Nishi S."/>
            <person name="Hori S."/>
            <person name="Arai W."/>
            <person name="Tsubouchi T."/>
            <person name="Morono Y."/>
            <person name="Uchiyama I."/>
            <person name="Ito T."/>
            <person name="Fujiyama A."/>
            <person name="Inagaki F."/>
            <person name="Takami H."/>
        </authorList>
    </citation>
    <scope>NUCLEOTIDE SEQUENCE</scope>
    <source>
        <strain evidence="3">Expedition CK06-06</strain>
    </source>
</reference>
<dbReference type="InterPro" id="IPR019752">
    <property type="entry name" value="Pyrv/ketoisovalerate_OxRed_cat"/>
</dbReference>
<keyword evidence="1" id="KW-0560">Oxidoreductase</keyword>
<dbReference type="PANTHER" id="PTHR43366">
    <property type="entry name" value="PYRUVATE SYNTHASE SUBUNIT PORC"/>
    <property type="match status" value="1"/>
</dbReference>
<organism evidence="3">
    <name type="scientific">marine sediment metagenome</name>
    <dbReference type="NCBI Taxonomy" id="412755"/>
    <lineage>
        <taxon>unclassified sequences</taxon>
        <taxon>metagenomes</taxon>
        <taxon>ecological metagenomes</taxon>
    </lineage>
</organism>
<dbReference type="AlphaFoldDB" id="X1S341"/>